<comment type="caution">
    <text evidence="4">The sequence shown here is derived from an EMBL/GenBank/DDBJ whole genome shotgun (WGS) entry which is preliminary data.</text>
</comment>
<reference evidence="4" key="1">
    <citation type="journal article" date="2021" name="Sci. Rep.">
        <title>Diploid genomic architecture of Nitzschia inconspicua, an elite biomass production diatom.</title>
        <authorList>
            <person name="Oliver A."/>
            <person name="Podell S."/>
            <person name="Pinowska A."/>
            <person name="Traller J.C."/>
            <person name="Smith S.R."/>
            <person name="McClure R."/>
            <person name="Beliaev A."/>
            <person name="Bohutskyi P."/>
            <person name="Hill E.A."/>
            <person name="Rabines A."/>
            <person name="Zheng H."/>
            <person name="Allen L.Z."/>
            <person name="Kuo A."/>
            <person name="Grigoriev I.V."/>
            <person name="Allen A.E."/>
            <person name="Hazlebeck D."/>
            <person name="Allen E.E."/>
        </authorList>
    </citation>
    <scope>NUCLEOTIDE SEQUENCE</scope>
    <source>
        <strain evidence="4">Hildebrandi</strain>
    </source>
</reference>
<sequence length="272" mass="29852">MPEHAAPTISVPTGSGEETSRGLFRRRSTTSPEKLDRNLSPKSLENVDLNEQLDDHQSTTTAEDESGSEDLEMACIEGNVESAKCCNYCTKRSILLFVAWLLVVTGLTVGLYFAFHTKDETTVSSSSSMNQSASNPPDSDRSVVATFPPWEFDDETKDVATNDPQNPAIPHATRTPDVNADSIFNQTKVLDSDGNNSTKPSTPNKPQLFEFPYLVGLPAEQAKEQLETEFGVGTYDIIILPENSPVTKDFLFDRIRLFVDSTGIISEVPRVG</sequence>
<keyword evidence="2" id="KW-0472">Membrane</keyword>
<feature type="transmembrane region" description="Helical" evidence="2">
    <location>
        <begin position="94"/>
        <end position="115"/>
    </location>
</feature>
<dbReference type="EMBL" id="JAGRRH010000104">
    <property type="protein sequence ID" value="KAG7336856.1"/>
    <property type="molecule type" value="Genomic_DNA"/>
</dbReference>
<protein>
    <submittedName>
        <fullName evidence="4">Potato inhibitor I family protein</fullName>
    </submittedName>
</protein>
<gene>
    <name evidence="4" type="ORF">IV203_012680</name>
    <name evidence="3" type="ORF">IV203_014267</name>
</gene>
<keyword evidence="5" id="KW-1185">Reference proteome</keyword>
<keyword evidence="2" id="KW-0812">Transmembrane</keyword>
<organism evidence="4 5">
    <name type="scientific">Nitzschia inconspicua</name>
    <dbReference type="NCBI Taxonomy" id="303405"/>
    <lineage>
        <taxon>Eukaryota</taxon>
        <taxon>Sar</taxon>
        <taxon>Stramenopiles</taxon>
        <taxon>Ochrophyta</taxon>
        <taxon>Bacillariophyta</taxon>
        <taxon>Bacillariophyceae</taxon>
        <taxon>Bacillariophycidae</taxon>
        <taxon>Bacillariales</taxon>
        <taxon>Bacillariaceae</taxon>
        <taxon>Nitzschia</taxon>
    </lineage>
</organism>
<evidence type="ECO:0000313" key="4">
    <source>
        <dbReference type="EMBL" id="KAG7350083.1"/>
    </source>
</evidence>
<proteinExistence type="predicted"/>
<accession>A0A9K3PK19</accession>
<dbReference type="AlphaFoldDB" id="A0A9K3PK19"/>
<dbReference type="Proteomes" id="UP000693970">
    <property type="component" value="Unassembled WGS sequence"/>
</dbReference>
<dbReference type="EMBL" id="JAGRRH010000019">
    <property type="protein sequence ID" value="KAG7350083.1"/>
    <property type="molecule type" value="Genomic_DNA"/>
</dbReference>
<feature type="region of interest" description="Disordered" evidence="1">
    <location>
        <begin position="123"/>
        <end position="143"/>
    </location>
</feature>
<dbReference type="InterPro" id="IPR000864">
    <property type="entry name" value="Prot_inh_pot1"/>
</dbReference>
<dbReference type="OrthoDB" id="10013825at2759"/>
<evidence type="ECO:0000313" key="3">
    <source>
        <dbReference type="EMBL" id="KAG7336856.1"/>
    </source>
</evidence>
<reference evidence="4" key="2">
    <citation type="submission" date="2021-04" db="EMBL/GenBank/DDBJ databases">
        <authorList>
            <person name="Podell S."/>
        </authorList>
    </citation>
    <scope>NUCLEOTIDE SEQUENCE</scope>
    <source>
        <strain evidence="4">Hildebrandi</strain>
    </source>
</reference>
<name>A0A9K3PK19_9STRA</name>
<evidence type="ECO:0000256" key="2">
    <source>
        <dbReference type="SAM" id="Phobius"/>
    </source>
</evidence>
<dbReference type="Pfam" id="PF00280">
    <property type="entry name" value="potato_inhibit"/>
    <property type="match status" value="1"/>
</dbReference>
<feature type="region of interest" description="Disordered" evidence="1">
    <location>
        <begin position="1"/>
        <end position="69"/>
    </location>
</feature>
<evidence type="ECO:0000256" key="1">
    <source>
        <dbReference type="SAM" id="MobiDB-lite"/>
    </source>
</evidence>
<dbReference type="GO" id="GO:0009611">
    <property type="term" value="P:response to wounding"/>
    <property type="evidence" value="ECO:0007669"/>
    <property type="project" value="InterPro"/>
</dbReference>
<keyword evidence="2" id="KW-1133">Transmembrane helix</keyword>
<feature type="compositionally biased region" description="Low complexity" evidence="1">
    <location>
        <begin position="124"/>
        <end position="134"/>
    </location>
</feature>
<evidence type="ECO:0000313" key="5">
    <source>
        <dbReference type="Proteomes" id="UP000693970"/>
    </source>
</evidence>
<dbReference type="GO" id="GO:0004867">
    <property type="term" value="F:serine-type endopeptidase inhibitor activity"/>
    <property type="evidence" value="ECO:0007669"/>
    <property type="project" value="InterPro"/>
</dbReference>